<dbReference type="EMBL" id="BAABLF010000013">
    <property type="protein sequence ID" value="GAA5192238.1"/>
    <property type="molecule type" value="Genomic_DNA"/>
</dbReference>
<keyword evidence="2" id="KW-0808">Transferase</keyword>
<dbReference type="GO" id="GO:0032259">
    <property type="term" value="P:methylation"/>
    <property type="evidence" value="ECO:0007669"/>
    <property type="project" value="UniProtKB-KW"/>
</dbReference>
<dbReference type="CDD" id="cd02440">
    <property type="entry name" value="AdoMet_MTases"/>
    <property type="match status" value="1"/>
</dbReference>
<sequence>MAHTRTTPNALLQAHLDAFEQLPSGPVLDLACGHGRHGMTLAKRGLPVWFCDINTEALAAVQAQLDAQRLAATLWRRDLEAPEVAGSPLGGRRFSAIIVVNYLHRPLLPKLAEAIMPGGLILYETFLAAQAEIGRPRNPDFLLQPGELIQPFASWDRILYREGRWPDPDRFTAQLVARKPR</sequence>
<dbReference type="SUPFAM" id="SSF53335">
    <property type="entry name" value="S-adenosyl-L-methionine-dependent methyltransferases"/>
    <property type="match status" value="1"/>
</dbReference>
<organism evidence="2 3">
    <name type="scientific">Ferrimonas gelatinilytica</name>
    <dbReference type="NCBI Taxonomy" id="1255257"/>
    <lineage>
        <taxon>Bacteria</taxon>
        <taxon>Pseudomonadati</taxon>
        <taxon>Pseudomonadota</taxon>
        <taxon>Gammaproteobacteria</taxon>
        <taxon>Alteromonadales</taxon>
        <taxon>Ferrimonadaceae</taxon>
        <taxon>Ferrimonas</taxon>
    </lineage>
</organism>
<feature type="domain" description="Methyltransferase" evidence="1">
    <location>
        <begin position="27"/>
        <end position="112"/>
    </location>
</feature>
<dbReference type="InterPro" id="IPR029063">
    <property type="entry name" value="SAM-dependent_MTases_sf"/>
</dbReference>
<gene>
    <name evidence="2" type="ORF">GCM10025772_20980</name>
</gene>
<keyword evidence="2" id="KW-0489">Methyltransferase</keyword>
<keyword evidence="3" id="KW-1185">Reference proteome</keyword>
<dbReference type="Gene3D" id="3.40.50.150">
    <property type="entry name" value="Vaccinia Virus protein VP39"/>
    <property type="match status" value="1"/>
</dbReference>
<comment type="caution">
    <text evidence="2">The sequence shown here is derived from an EMBL/GenBank/DDBJ whole genome shotgun (WGS) entry which is preliminary data.</text>
</comment>
<accession>A0ABP9S711</accession>
<dbReference type="GO" id="GO:0008168">
    <property type="term" value="F:methyltransferase activity"/>
    <property type="evidence" value="ECO:0007669"/>
    <property type="project" value="UniProtKB-KW"/>
</dbReference>
<dbReference type="InterPro" id="IPR041698">
    <property type="entry name" value="Methyltransf_25"/>
</dbReference>
<dbReference type="Proteomes" id="UP001501600">
    <property type="component" value="Unassembled WGS sequence"/>
</dbReference>
<evidence type="ECO:0000313" key="2">
    <source>
        <dbReference type="EMBL" id="GAA5192238.1"/>
    </source>
</evidence>
<dbReference type="RefSeq" id="WP_345317014.1">
    <property type="nucleotide sequence ID" value="NZ_BAABLF010000013.1"/>
</dbReference>
<evidence type="ECO:0000259" key="1">
    <source>
        <dbReference type="Pfam" id="PF13649"/>
    </source>
</evidence>
<protein>
    <submittedName>
        <fullName evidence="2">Methyltransferase domain-containing protein</fullName>
    </submittedName>
</protein>
<evidence type="ECO:0000313" key="3">
    <source>
        <dbReference type="Proteomes" id="UP001501600"/>
    </source>
</evidence>
<proteinExistence type="predicted"/>
<name>A0ABP9S711_9GAMM</name>
<dbReference type="Pfam" id="PF13649">
    <property type="entry name" value="Methyltransf_25"/>
    <property type="match status" value="1"/>
</dbReference>
<reference evidence="3" key="1">
    <citation type="journal article" date="2019" name="Int. J. Syst. Evol. Microbiol.">
        <title>The Global Catalogue of Microorganisms (GCM) 10K type strain sequencing project: providing services to taxonomists for standard genome sequencing and annotation.</title>
        <authorList>
            <consortium name="The Broad Institute Genomics Platform"/>
            <consortium name="The Broad Institute Genome Sequencing Center for Infectious Disease"/>
            <person name="Wu L."/>
            <person name="Ma J."/>
        </authorList>
    </citation>
    <scope>NUCLEOTIDE SEQUENCE [LARGE SCALE GENOMIC DNA]</scope>
    <source>
        <strain evidence="3">JCM 18720</strain>
    </source>
</reference>